<dbReference type="AlphaFoldDB" id="D8QDU5"/>
<dbReference type="Pfam" id="PF24882">
    <property type="entry name" value="WHD_ORC2"/>
    <property type="match status" value="1"/>
</dbReference>
<evidence type="ECO:0000256" key="2">
    <source>
        <dbReference type="ARBA" id="ARBA00007421"/>
    </source>
</evidence>
<evidence type="ECO:0000259" key="8">
    <source>
        <dbReference type="Pfam" id="PF24882"/>
    </source>
</evidence>
<dbReference type="KEGG" id="scm:SCHCO_02637099"/>
<dbReference type="RefSeq" id="XP_003028645.1">
    <property type="nucleotide sequence ID" value="XM_003028599.1"/>
</dbReference>
<feature type="compositionally biased region" description="Low complexity" evidence="6">
    <location>
        <begin position="12"/>
        <end position="22"/>
    </location>
</feature>
<dbReference type="GO" id="GO:0006260">
    <property type="term" value="P:DNA replication"/>
    <property type="evidence" value="ECO:0007669"/>
    <property type="project" value="UniProtKB-UniRule"/>
</dbReference>
<dbReference type="PANTHER" id="PTHR14052:SF0">
    <property type="entry name" value="ORIGIN RECOGNITION COMPLEX SUBUNIT 2"/>
    <property type="match status" value="1"/>
</dbReference>
<dbReference type="FunCoup" id="D8QDU5">
    <property type="interactions" value="999"/>
</dbReference>
<evidence type="ECO:0000256" key="4">
    <source>
        <dbReference type="ARBA" id="ARBA00023242"/>
    </source>
</evidence>
<dbReference type="VEuPathDB" id="FungiDB:SCHCODRAFT_02637099"/>
<reference evidence="9 10" key="1">
    <citation type="journal article" date="2010" name="Nat. Biotechnol.">
        <title>Genome sequence of the model mushroom Schizophyllum commune.</title>
        <authorList>
            <person name="Ohm R.A."/>
            <person name="de Jong J.F."/>
            <person name="Lugones L.G."/>
            <person name="Aerts A."/>
            <person name="Kothe E."/>
            <person name="Stajich J.E."/>
            <person name="de Vries R.P."/>
            <person name="Record E."/>
            <person name="Levasseur A."/>
            <person name="Baker S.E."/>
            <person name="Bartholomew K.A."/>
            <person name="Coutinho P.M."/>
            <person name="Erdmann S."/>
            <person name="Fowler T.J."/>
            <person name="Gathman A.C."/>
            <person name="Lombard V."/>
            <person name="Henrissat B."/>
            <person name="Knabe N."/>
            <person name="Kuees U."/>
            <person name="Lilly W.W."/>
            <person name="Lindquist E."/>
            <person name="Lucas S."/>
            <person name="Magnuson J.K."/>
            <person name="Piumi F."/>
            <person name="Raudaskoski M."/>
            <person name="Salamov A."/>
            <person name="Schmutz J."/>
            <person name="Schwarze F.W.M.R."/>
            <person name="vanKuyk P.A."/>
            <person name="Horton J.S."/>
            <person name="Grigoriev I.V."/>
            <person name="Woesten H.A.B."/>
        </authorList>
    </citation>
    <scope>NUCLEOTIDE SEQUENCE [LARGE SCALE GENOMIC DNA]</scope>
    <source>
        <strain evidence="10">H4-8 / FGSC 9210</strain>
    </source>
</reference>
<comment type="subcellular location">
    <subcellularLocation>
        <location evidence="1 5">Nucleus</location>
    </subcellularLocation>
</comment>
<dbReference type="eggNOG" id="KOG2928">
    <property type="taxonomic scope" value="Eukaryota"/>
</dbReference>
<evidence type="ECO:0000256" key="5">
    <source>
        <dbReference type="RuleBase" id="RU368084"/>
    </source>
</evidence>
<evidence type="ECO:0000313" key="9">
    <source>
        <dbReference type="EMBL" id="EFI93742.1"/>
    </source>
</evidence>
<feature type="region of interest" description="Disordered" evidence="6">
    <location>
        <begin position="298"/>
        <end position="317"/>
    </location>
</feature>
<comment type="similarity">
    <text evidence="2 5">Belongs to the ORC2 family.</text>
</comment>
<evidence type="ECO:0000259" key="7">
    <source>
        <dbReference type="Pfam" id="PF04084"/>
    </source>
</evidence>
<dbReference type="STRING" id="578458.D8QDU5"/>
<keyword evidence="10" id="KW-1185">Reference proteome</keyword>
<keyword evidence="4 5" id="KW-0539">Nucleus</keyword>
<dbReference type="InterPro" id="IPR056773">
    <property type="entry name" value="WHD_ORC2"/>
</dbReference>
<dbReference type="OMA" id="YDFELAY"/>
<feature type="domain" description="Origin recognition complex subunit 2 winged-helix" evidence="8">
    <location>
        <begin position="367"/>
        <end position="423"/>
    </location>
</feature>
<dbReference type="InterPro" id="IPR056772">
    <property type="entry name" value="RecA-like_ORC2"/>
</dbReference>
<dbReference type="GO" id="GO:0005664">
    <property type="term" value="C:nuclear origin of replication recognition complex"/>
    <property type="evidence" value="ECO:0007669"/>
    <property type="project" value="UniProtKB-UniRule"/>
</dbReference>
<sequence length="436" mass="47045">MSVHSSSDEESISSVGSIVGPSTKAKGKRKAALDDDEDDKRFIVQTAFDSYFLSTSTRSQTSANVFSNLVAPLSAEEYAEAIGSAHFYSTVQSKLVTSKVARDELFTRMMLELQEGFNVLCYGYGSKRTLLNQLATERCAKKGHVVVANAFRPHFTMKDMLASIERVPGLADWPLDSTTVEGQTARVVRFFSDPQTRELYLIVHNIDAASMRAPRARSCIAALASCPKIHLIASVDHINAPLLWTSAEATTRKSPIMTDDADATAVLGARAFNWLWHDATTLLPYDAELAHVDRSSLSAAHGGGPARRGKGADAGPAAAGTMVSETAAQHVLASVTAKAKRLFAFMAGRQLESIANGAEGEEGGNTNLQAHAIPYDVLFAAARDKFIATNDTALRALLHEFRDHGLVVGAGSPEALWIPMRKERLASVLKTLPEEK</sequence>
<name>D8QDU5_SCHCM</name>
<dbReference type="EMBL" id="GL377310">
    <property type="protein sequence ID" value="EFI93742.1"/>
    <property type="molecule type" value="Genomic_DNA"/>
</dbReference>
<evidence type="ECO:0000256" key="6">
    <source>
        <dbReference type="SAM" id="MobiDB-lite"/>
    </source>
</evidence>
<evidence type="ECO:0000256" key="1">
    <source>
        <dbReference type="ARBA" id="ARBA00004123"/>
    </source>
</evidence>
<dbReference type="Pfam" id="PF04084">
    <property type="entry name" value="RecA-like_ORC2"/>
    <property type="match status" value="1"/>
</dbReference>
<comment type="function">
    <text evidence="5">Component of the origin recognition complex (ORC) that binds origins of replication. DNA-binding is ATP-dependent. ORC is required to assemble the pre-replication complex necessary to initiate DNA replication.</text>
</comment>
<dbReference type="Proteomes" id="UP000007431">
    <property type="component" value="Unassembled WGS sequence"/>
</dbReference>
<comment type="subunit">
    <text evidence="5">Component of the origin recognition complex (ORC).</text>
</comment>
<dbReference type="GO" id="GO:0003688">
    <property type="term" value="F:DNA replication origin binding"/>
    <property type="evidence" value="ECO:0007669"/>
    <property type="project" value="UniProtKB-UniRule"/>
</dbReference>
<evidence type="ECO:0000313" key="10">
    <source>
        <dbReference type="Proteomes" id="UP000007431"/>
    </source>
</evidence>
<evidence type="ECO:0000256" key="3">
    <source>
        <dbReference type="ARBA" id="ARBA00022705"/>
    </source>
</evidence>
<dbReference type="PANTHER" id="PTHR14052">
    <property type="entry name" value="ORIGIN RECOGNITION COMPLEX SUBUNIT 2"/>
    <property type="match status" value="1"/>
</dbReference>
<gene>
    <name evidence="9" type="ORF">SCHCODRAFT_59272</name>
</gene>
<organism evidence="10">
    <name type="scientific">Schizophyllum commune (strain H4-8 / FGSC 9210)</name>
    <name type="common">Split gill fungus</name>
    <dbReference type="NCBI Taxonomy" id="578458"/>
    <lineage>
        <taxon>Eukaryota</taxon>
        <taxon>Fungi</taxon>
        <taxon>Dikarya</taxon>
        <taxon>Basidiomycota</taxon>
        <taxon>Agaricomycotina</taxon>
        <taxon>Agaricomycetes</taxon>
        <taxon>Agaricomycetidae</taxon>
        <taxon>Agaricales</taxon>
        <taxon>Schizophyllaceae</taxon>
        <taxon>Schizophyllum</taxon>
    </lineage>
</organism>
<keyword evidence="3 5" id="KW-0235">DNA replication</keyword>
<dbReference type="InParanoid" id="D8QDU5"/>
<proteinExistence type="inferred from homology"/>
<dbReference type="HOGENOM" id="CLU_018596_0_0_1"/>
<dbReference type="InterPro" id="IPR007220">
    <property type="entry name" value="ORC2"/>
</dbReference>
<dbReference type="OrthoDB" id="346673at2759"/>
<dbReference type="GeneID" id="9591055"/>
<feature type="region of interest" description="Disordered" evidence="6">
    <location>
        <begin position="1"/>
        <end position="32"/>
    </location>
</feature>
<protein>
    <recommendedName>
        <fullName evidence="5">Origin recognition complex subunit 2</fullName>
    </recommendedName>
</protein>
<accession>D8QDU5</accession>
<feature type="domain" description="Origin recognition complex subunit 2 RecA-like" evidence="7">
    <location>
        <begin position="102"/>
        <end position="279"/>
    </location>
</feature>